<accession>A0A0A9GS06</accession>
<dbReference type="AlphaFoldDB" id="A0A0A9GS06"/>
<organism evidence="2">
    <name type="scientific">Arundo donax</name>
    <name type="common">Giant reed</name>
    <name type="synonym">Donax arundinaceus</name>
    <dbReference type="NCBI Taxonomy" id="35708"/>
    <lineage>
        <taxon>Eukaryota</taxon>
        <taxon>Viridiplantae</taxon>
        <taxon>Streptophyta</taxon>
        <taxon>Embryophyta</taxon>
        <taxon>Tracheophyta</taxon>
        <taxon>Spermatophyta</taxon>
        <taxon>Magnoliopsida</taxon>
        <taxon>Liliopsida</taxon>
        <taxon>Poales</taxon>
        <taxon>Poaceae</taxon>
        <taxon>PACMAD clade</taxon>
        <taxon>Arundinoideae</taxon>
        <taxon>Arundineae</taxon>
        <taxon>Arundo</taxon>
    </lineage>
</organism>
<name>A0A0A9GS06_ARUDO</name>
<dbReference type="EMBL" id="GBRH01172565">
    <property type="protein sequence ID" value="JAE25331.1"/>
    <property type="molecule type" value="Transcribed_RNA"/>
</dbReference>
<evidence type="ECO:0000313" key="2">
    <source>
        <dbReference type="EMBL" id="JAE25331.1"/>
    </source>
</evidence>
<reference evidence="2" key="2">
    <citation type="journal article" date="2015" name="Data Brief">
        <title>Shoot transcriptome of the giant reed, Arundo donax.</title>
        <authorList>
            <person name="Barrero R.A."/>
            <person name="Guerrero F.D."/>
            <person name="Moolhuijzen P."/>
            <person name="Goolsby J.A."/>
            <person name="Tidwell J."/>
            <person name="Bellgard S.E."/>
            <person name="Bellgard M.I."/>
        </authorList>
    </citation>
    <scope>NUCLEOTIDE SEQUENCE</scope>
    <source>
        <tissue evidence="2">Shoot tissue taken approximately 20 cm above the soil surface</tissue>
    </source>
</reference>
<reference evidence="2" key="1">
    <citation type="submission" date="2014-09" db="EMBL/GenBank/DDBJ databases">
        <authorList>
            <person name="Magalhaes I.L.F."/>
            <person name="Oliveira U."/>
            <person name="Santos F.R."/>
            <person name="Vidigal T.H.D.A."/>
            <person name="Brescovit A.D."/>
            <person name="Santos A.J."/>
        </authorList>
    </citation>
    <scope>NUCLEOTIDE SEQUENCE</scope>
    <source>
        <tissue evidence="2">Shoot tissue taken approximately 20 cm above the soil surface</tissue>
    </source>
</reference>
<sequence length="20" mass="2204">MGVGPAPQRHPRGRVPDRYG</sequence>
<evidence type="ECO:0000256" key="1">
    <source>
        <dbReference type="SAM" id="MobiDB-lite"/>
    </source>
</evidence>
<proteinExistence type="predicted"/>
<protein>
    <submittedName>
        <fullName evidence="2">Uncharacterized protein</fullName>
    </submittedName>
</protein>
<feature type="region of interest" description="Disordered" evidence="1">
    <location>
        <begin position="1"/>
        <end position="20"/>
    </location>
</feature>